<feature type="non-terminal residue" evidence="1">
    <location>
        <position position="164"/>
    </location>
</feature>
<organism evidence="1 2">
    <name type="scientific">Didymodactylos carnosus</name>
    <dbReference type="NCBI Taxonomy" id="1234261"/>
    <lineage>
        <taxon>Eukaryota</taxon>
        <taxon>Metazoa</taxon>
        <taxon>Spiralia</taxon>
        <taxon>Gnathifera</taxon>
        <taxon>Rotifera</taxon>
        <taxon>Eurotatoria</taxon>
        <taxon>Bdelloidea</taxon>
        <taxon>Philodinida</taxon>
        <taxon>Philodinidae</taxon>
        <taxon>Didymodactylos</taxon>
    </lineage>
</organism>
<comment type="caution">
    <text evidence="1">The sequence shown here is derived from an EMBL/GenBank/DDBJ whole genome shotgun (WGS) entry which is preliminary data.</text>
</comment>
<evidence type="ECO:0000313" key="2">
    <source>
        <dbReference type="Proteomes" id="UP000682733"/>
    </source>
</evidence>
<name>A0A8S2X3D4_9BILA</name>
<feature type="non-terminal residue" evidence="1">
    <location>
        <position position="1"/>
    </location>
</feature>
<dbReference type="EMBL" id="CAJOBA010088488">
    <property type="protein sequence ID" value="CAF4473736.1"/>
    <property type="molecule type" value="Genomic_DNA"/>
</dbReference>
<reference evidence="1" key="1">
    <citation type="submission" date="2021-02" db="EMBL/GenBank/DDBJ databases">
        <authorList>
            <person name="Nowell W R."/>
        </authorList>
    </citation>
    <scope>NUCLEOTIDE SEQUENCE</scope>
</reference>
<protein>
    <submittedName>
        <fullName evidence="1">Uncharacterized protein</fullName>
    </submittedName>
</protein>
<dbReference type="Proteomes" id="UP000682733">
    <property type="component" value="Unassembled WGS sequence"/>
</dbReference>
<evidence type="ECO:0000313" key="1">
    <source>
        <dbReference type="EMBL" id="CAF4473736.1"/>
    </source>
</evidence>
<accession>A0A8S2X3D4</accession>
<gene>
    <name evidence="1" type="ORF">TMI583_LOCUS46820</name>
</gene>
<dbReference type="AlphaFoldDB" id="A0A8S2X3D4"/>
<proteinExistence type="predicted"/>
<sequence length="164" mass="18881">FEPTPASTAQQDSLYELSVHVDSILKTSLHENSNKDFKSTTDTNKNEKNNRVIRKCISASLNVRRPITRVKSDMSETRGKKNGQGHISRAALRYLSDDPKIVAEIEELELEYLFNYIRYLKTFAKYSEMAEEEIMAQVESDPHTLRNRTKEILKGKLSESYASY</sequence>